<evidence type="ECO:0000256" key="11">
    <source>
        <dbReference type="ARBA" id="ARBA00023136"/>
    </source>
</evidence>
<dbReference type="Pfam" id="PF00067">
    <property type="entry name" value="p450"/>
    <property type="match status" value="1"/>
</dbReference>
<accession>A0AAD6LJF3</accession>
<keyword evidence="8" id="KW-0560">Oxidoreductase</keyword>
<reference evidence="12 13" key="1">
    <citation type="journal article" date="2023" name="Mol. Ecol. Resour.">
        <title>Chromosome-level genome assembly of a triploid poplar Populus alba 'Berolinensis'.</title>
        <authorList>
            <person name="Chen S."/>
            <person name="Yu Y."/>
            <person name="Wang X."/>
            <person name="Wang S."/>
            <person name="Zhang T."/>
            <person name="Zhou Y."/>
            <person name="He R."/>
            <person name="Meng N."/>
            <person name="Wang Y."/>
            <person name="Liu W."/>
            <person name="Liu Z."/>
            <person name="Liu J."/>
            <person name="Guo Q."/>
            <person name="Huang H."/>
            <person name="Sederoff R.R."/>
            <person name="Wang G."/>
            <person name="Qu G."/>
            <person name="Chen S."/>
        </authorList>
    </citation>
    <scope>NUCLEOTIDE SEQUENCE [LARGE SCALE GENOMIC DNA]</scope>
    <source>
        <strain evidence="12">SC-2020</strain>
    </source>
</reference>
<evidence type="ECO:0000256" key="9">
    <source>
        <dbReference type="ARBA" id="ARBA00023004"/>
    </source>
</evidence>
<keyword evidence="6" id="KW-0479">Metal-binding</keyword>
<evidence type="ECO:0000256" key="10">
    <source>
        <dbReference type="ARBA" id="ARBA00023033"/>
    </source>
</evidence>
<dbReference type="Gene3D" id="1.10.630.10">
    <property type="entry name" value="Cytochrome P450"/>
    <property type="match status" value="2"/>
</dbReference>
<dbReference type="SUPFAM" id="SSF48264">
    <property type="entry name" value="Cytochrome P450"/>
    <property type="match status" value="1"/>
</dbReference>
<dbReference type="AlphaFoldDB" id="A0AAD6LJF3"/>
<dbReference type="PRINTS" id="PR00463">
    <property type="entry name" value="EP450I"/>
</dbReference>
<comment type="caution">
    <text evidence="12">The sequence shown here is derived from an EMBL/GenBank/DDBJ whole genome shotgun (WGS) entry which is preliminary data.</text>
</comment>
<dbReference type="GO" id="GO:0005506">
    <property type="term" value="F:iron ion binding"/>
    <property type="evidence" value="ECO:0007669"/>
    <property type="project" value="InterPro"/>
</dbReference>
<proteinExistence type="inferred from homology"/>
<evidence type="ECO:0000313" key="12">
    <source>
        <dbReference type="EMBL" id="KAJ6968071.1"/>
    </source>
</evidence>
<dbReference type="Proteomes" id="UP001164929">
    <property type="component" value="Chromosome 16"/>
</dbReference>
<evidence type="ECO:0000256" key="6">
    <source>
        <dbReference type="ARBA" id="ARBA00022723"/>
    </source>
</evidence>
<dbReference type="EMBL" id="JAQIZT010000016">
    <property type="protein sequence ID" value="KAJ6968071.1"/>
    <property type="molecule type" value="Genomic_DNA"/>
</dbReference>
<gene>
    <name evidence="12" type="ORF">NC653_036114</name>
</gene>
<keyword evidence="4" id="KW-0349">Heme</keyword>
<evidence type="ECO:0000256" key="5">
    <source>
        <dbReference type="ARBA" id="ARBA00022692"/>
    </source>
</evidence>
<protein>
    <submittedName>
        <fullName evidence="12">Uncharacterized protein</fullName>
    </submittedName>
</protein>
<evidence type="ECO:0000313" key="13">
    <source>
        <dbReference type="Proteomes" id="UP001164929"/>
    </source>
</evidence>
<dbReference type="GO" id="GO:0020037">
    <property type="term" value="F:heme binding"/>
    <property type="evidence" value="ECO:0007669"/>
    <property type="project" value="InterPro"/>
</dbReference>
<dbReference type="PANTHER" id="PTHR47944">
    <property type="entry name" value="CYTOCHROME P450 98A9"/>
    <property type="match status" value="1"/>
</dbReference>
<organism evidence="12 13">
    <name type="scientific">Populus alba x Populus x berolinensis</name>
    <dbReference type="NCBI Taxonomy" id="444605"/>
    <lineage>
        <taxon>Eukaryota</taxon>
        <taxon>Viridiplantae</taxon>
        <taxon>Streptophyta</taxon>
        <taxon>Embryophyta</taxon>
        <taxon>Tracheophyta</taxon>
        <taxon>Spermatophyta</taxon>
        <taxon>Magnoliopsida</taxon>
        <taxon>eudicotyledons</taxon>
        <taxon>Gunneridae</taxon>
        <taxon>Pentapetalae</taxon>
        <taxon>rosids</taxon>
        <taxon>fabids</taxon>
        <taxon>Malpighiales</taxon>
        <taxon>Salicaceae</taxon>
        <taxon>Saliceae</taxon>
        <taxon>Populus</taxon>
    </lineage>
</organism>
<comment type="similarity">
    <text evidence="3">Belongs to the cytochrome P450 family.</text>
</comment>
<dbReference type="GO" id="GO:0016705">
    <property type="term" value="F:oxidoreductase activity, acting on paired donors, with incorporation or reduction of molecular oxygen"/>
    <property type="evidence" value="ECO:0007669"/>
    <property type="project" value="InterPro"/>
</dbReference>
<name>A0AAD6LJF3_9ROSI</name>
<keyword evidence="5" id="KW-0812">Transmembrane</keyword>
<comment type="cofactor">
    <cofactor evidence="1">
        <name>heme</name>
        <dbReference type="ChEBI" id="CHEBI:30413"/>
    </cofactor>
</comment>
<evidence type="ECO:0000256" key="2">
    <source>
        <dbReference type="ARBA" id="ARBA00004167"/>
    </source>
</evidence>
<keyword evidence="9" id="KW-0408">Iron</keyword>
<sequence>MKKLCMTELLGSRTLDQFLPIRCEERNRFLKLVLKKAEAKEAVDVGGELMRLTNNIISRMLLRTRSSDNENEADENIFGAGTDTSSITVEWGLAELINHPIMMEKARQEVDSVVGRSRLVQESDIANLPYLQAMVK</sequence>
<evidence type="ECO:0000256" key="4">
    <source>
        <dbReference type="ARBA" id="ARBA00022617"/>
    </source>
</evidence>
<comment type="subcellular location">
    <subcellularLocation>
        <location evidence="2">Membrane</location>
        <topology evidence="2">Single-pass membrane protein</topology>
    </subcellularLocation>
</comment>
<dbReference type="GO" id="GO:0016020">
    <property type="term" value="C:membrane"/>
    <property type="evidence" value="ECO:0007669"/>
    <property type="project" value="UniProtKB-SubCell"/>
</dbReference>
<dbReference type="PANTHER" id="PTHR47944:SF17">
    <property type="entry name" value="3,9-DIHYDROXYPTEROCARPAN 6A-MONOOXYGENASE"/>
    <property type="match status" value="1"/>
</dbReference>
<keyword evidence="7" id="KW-1133">Transmembrane helix</keyword>
<keyword evidence="11" id="KW-0472">Membrane</keyword>
<keyword evidence="10" id="KW-0503">Monooxygenase</keyword>
<dbReference type="InterPro" id="IPR001128">
    <property type="entry name" value="Cyt_P450"/>
</dbReference>
<dbReference type="InterPro" id="IPR036396">
    <property type="entry name" value="Cyt_P450_sf"/>
</dbReference>
<evidence type="ECO:0000256" key="7">
    <source>
        <dbReference type="ARBA" id="ARBA00022989"/>
    </source>
</evidence>
<evidence type="ECO:0000256" key="1">
    <source>
        <dbReference type="ARBA" id="ARBA00001971"/>
    </source>
</evidence>
<dbReference type="InterPro" id="IPR002401">
    <property type="entry name" value="Cyt_P450_E_grp-I"/>
</dbReference>
<evidence type="ECO:0000256" key="3">
    <source>
        <dbReference type="ARBA" id="ARBA00010617"/>
    </source>
</evidence>
<evidence type="ECO:0000256" key="8">
    <source>
        <dbReference type="ARBA" id="ARBA00023002"/>
    </source>
</evidence>
<keyword evidence="13" id="KW-1185">Reference proteome</keyword>
<dbReference type="GO" id="GO:0004497">
    <property type="term" value="F:monooxygenase activity"/>
    <property type="evidence" value="ECO:0007669"/>
    <property type="project" value="UniProtKB-KW"/>
</dbReference>